<dbReference type="GO" id="GO:0005634">
    <property type="term" value="C:nucleus"/>
    <property type="evidence" value="ECO:0007669"/>
    <property type="project" value="UniProtKB-SubCell"/>
</dbReference>
<evidence type="ECO:0000313" key="12">
    <source>
        <dbReference type="EMBL" id="GMH21756.1"/>
    </source>
</evidence>
<evidence type="ECO:0000256" key="2">
    <source>
        <dbReference type="ARBA" id="ARBA00022771"/>
    </source>
</evidence>
<comment type="caution">
    <text evidence="12">The sequence shown here is derived from an EMBL/GenBank/DDBJ whole genome shotgun (WGS) entry which is preliminary data.</text>
</comment>
<sequence>MAGRRERPHKDKNLYCPRCNSTNTKFCYYNNYSLTQPRYFCKSCRRYWTEGGSLKNVPVGGGSRKNKRSAQSSSSSTKLMIPDLNPPCTLPQSTVTSHPLNTNKFHHHGQCYQGSFHPTESPRFEINNSNLSASCSSSSTVTPLSSLDLLTTGIAFRGLNSYIPTPEANFRELKPNYGVWDTGIAARVGNVLEVQENKHARIPFLFGEMKQLSSITTTTTTEFDQNKALSDENSTVYNWNGLLGGGTW</sequence>
<evidence type="ECO:0000256" key="6">
    <source>
        <dbReference type="ARBA" id="ARBA00023163"/>
    </source>
</evidence>
<keyword evidence="13" id="KW-1185">Reference proteome</keyword>
<dbReference type="GO" id="GO:0003700">
    <property type="term" value="F:DNA-binding transcription factor activity"/>
    <property type="evidence" value="ECO:0007669"/>
    <property type="project" value="UniProtKB-UniRule"/>
</dbReference>
<keyword evidence="2 8" id="KW-0863">Zinc-finger</keyword>
<dbReference type="PROSITE" id="PS50884">
    <property type="entry name" value="ZF_DOF_2"/>
    <property type="match status" value="1"/>
</dbReference>
<keyword evidence="5 8" id="KW-0238">DNA-binding</keyword>
<feature type="region of interest" description="Disordered" evidence="10">
    <location>
        <begin position="55"/>
        <end position="85"/>
    </location>
</feature>
<dbReference type="PANTHER" id="PTHR31992:SF285">
    <property type="entry name" value="DOF ZINC FINGER PROTEIN DOF4.6"/>
    <property type="match status" value="1"/>
</dbReference>
<keyword evidence="1 9" id="KW-0479">Metal-binding</keyword>
<proteinExistence type="predicted"/>
<dbReference type="GO" id="GO:0008270">
    <property type="term" value="F:zinc ion binding"/>
    <property type="evidence" value="ECO:0007669"/>
    <property type="project" value="UniProtKB-KW"/>
</dbReference>
<dbReference type="AlphaFoldDB" id="A0AAD3T4J2"/>
<reference evidence="12" key="1">
    <citation type="submission" date="2023-05" db="EMBL/GenBank/DDBJ databases">
        <title>Nepenthes gracilis genome sequencing.</title>
        <authorList>
            <person name="Fukushima K."/>
        </authorList>
    </citation>
    <scope>NUCLEOTIDE SEQUENCE</scope>
    <source>
        <strain evidence="12">SING2019-196</strain>
    </source>
</reference>
<evidence type="ECO:0000256" key="9">
    <source>
        <dbReference type="RuleBase" id="RU369094"/>
    </source>
</evidence>
<keyword evidence="3 9" id="KW-0862">Zinc</keyword>
<dbReference type="Proteomes" id="UP001279734">
    <property type="component" value="Unassembled WGS sequence"/>
</dbReference>
<dbReference type="EMBL" id="BSYO01000023">
    <property type="protein sequence ID" value="GMH21756.1"/>
    <property type="molecule type" value="Genomic_DNA"/>
</dbReference>
<evidence type="ECO:0000256" key="1">
    <source>
        <dbReference type="ARBA" id="ARBA00022723"/>
    </source>
</evidence>
<dbReference type="PROSITE" id="PS01361">
    <property type="entry name" value="ZF_DOF_1"/>
    <property type="match status" value="1"/>
</dbReference>
<evidence type="ECO:0000256" key="7">
    <source>
        <dbReference type="ARBA" id="ARBA00023242"/>
    </source>
</evidence>
<comment type="function">
    <text evidence="9">Transcription factor that binds specifically to a 5'-AA[AG]G-3' consensus core sequence.</text>
</comment>
<keyword evidence="6 9" id="KW-0804">Transcription</keyword>
<evidence type="ECO:0000256" key="5">
    <source>
        <dbReference type="ARBA" id="ARBA00023125"/>
    </source>
</evidence>
<evidence type="ECO:0000256" key="8">
    <source>
        <dbReference type="PROSITE-ProRule" id="PRU00071"/>
    </source>
</evidence>
<gene>
    <name evidence="12" type="ORF">Nepgr_023598</name>
</gene>
<dbReference type="GO" id="GO:0003677">
    <property type="term" value="F:DNA binding"/>
    <property type="evidence" value="ECO:0007669"/>
    <property type="project" value="UniProtKB-UniRule"/>
</dbReference>
<name>A0AAD3T4J2_NEPGR</name>
<dbReference type="InterPro" id="IPR003851">
    <property type="entry name" value="Znf_Dof"/>
</dbReference>
<evidence type="ECO:0000256" key="4">
    <source>
        <dbReference type="ARBA" id="ARBA00023015"/>
    </source>
</evidence>
<feature type="domain" description="Dof-type" evidence="11">
    <location>
        <begin position="14"/>
        <end position="68"/>
    </location>
</feature>
<dbReference type="PANTHER" id="PTHR31992">
    <property type="entry name" value="DOF ZINC FINGER PROTEIN DOF1.4-RELATED"/>
    <property type="match status" value="1"/>
</dbReference>
<keyword evidence="4 9" id="KW-0805">Transcription regulation</keyword>
<accession>A0AAD3T4J2</accession>
<dbReference type="InterPro" id="IPR045174">
    <property type="entry name" value="Dof"/>
</dbReference>
<keyword evidence="7 8" id="KW-0539">Nucleus</keyword>
<evidence type="ECO:0000256" key="3">
    <source>
        <dbReference type="ARBA" id="ARBA00022833"/>
    </source>
</evidence>
<comment type="subcellular location">
    <subcellularLocation>
        <location evidence="8 9">Nucleus</location>
    </subcellularLocation>
</comment>
<organism evidence="12 13">
    <name type="scientific">Nepenthes gracilis</name>
    <name type="common">Slender pitcher plant</name>
    <dbReference type="NCBI Taxonomy" id="150966"/>
    <lineage>
        <taxon>Eukaryota</taxon>
        <taxon>Viridiplantae</taxon>
        <taxon>Streptophyta</taxon>
        <taxon>Embryophyta</taxon>
        <taxon>Tracheophyta</taxon>
        <taxon>Spermatophyta</taxon>
        <taxon>Magnoliopsida</taxon>
        <taxon>eudicotyledons</taxon>
        <taxon>Gunneridae</taxon>
        <taxon>Pentapetalae</taxon>
        <taxon>Caryophyllales</taxon>
        <taxon>Nepenthaceae</taxon>
        <taxon>Nepenthes</taxon>
    </lineage>
</organism>
<protein>
    <recommendedName>
        <fullName evidence="9">Dof zinc finger protein</fullName>
    </recommendedName>
</protein>
<dbReference type="Pfam" id="PF02701">
    <property type="entry name" value="Zn_ribbon_Dof"/>
    <property type="match status" value="1"/>
</dbReference>
<evidence type="ECO:0000256" key="10">
    <source>
        <dbReference type="SAM" id="MobiDB-lite"/>
    </source>
</evidence>
<evidence type="ECO:0000259" key="11">
    <source>
        <dbReference type="PROSITE" id="PS50884"/>
    </source>
</evidence>
<evidence type="ECO:0000313" key="13">
    <source>
        <dbReference type="Proteomes" id="UP001279734"/>
    </source>
</evidence>